<dbReference type="FunCoup" id="A0A6P8IFF7">
    <property type="interactions" value="1647"/>
</dbReference>
<keyword evidence="4 5" id="KW-0539">Nucleus</keyword>
<dbReference type="SUPFAM" id="SSF47413">
    <property type="entry name" value="lambda repressor-like DNA-binding domains"/>
    <property type="match status" value="1"/>
</dbReference>
<name>A0A6P8IFF7_ACTTE</name>
<feature type="region of interest" description="Disordered" evidence="8">
    <location>
        <begin position="1"/>
        <end position="33"/>
    </location>
</feature>
<dbReference type="InterPro" id="IPR001356">
    <property type="entry name" value="HD"/>
</dbReference>
<accession>A0A6P8IFF7</accession>
<evidence type="ECO:0000313" key="12">
    <source>
        <dbReference type="RefSeq" id="XP_031565475.1"/>
    </source>
</evidence>
<dbReference type="SUPFAM" id="SSF46689">
    <property type="entry name" value="Homeodomain-like"/>
    <property type="match status" value="1"/>
</dbReference>
<feature type="compositionally biased region" description="Polar residues" evidence="8">
    <location>
        <begin position="494"/>
        <end position="511"/>
    </location>
</feature>
<keyword evidence="2 5" id="KW-0238">DNA-binding</keyword>
<comment type="subcellular location">
    <subcellularLocation>
        <location evidence="1 5 6">Nucleus</location>
    </subcellularLocation>
</comment>
<evidence type="ECO:0000259" key="10">
    <source>
        <dbReference type="PROSITE" id="PS51179"/>
    </source>
</evidence>
<dbReference type="GO" id="GO:0005634">
    <property type="term" value="C:nucleus"/>
    <property type="evidence" value="ECO:0007669"/>
    <property type="project" value="UniProtKB-SubCell"/>
</dbReference>
<dbReference type="PROSITE" id="PS00465">
    <property type="entry name" value="POU_2"/>
    <property type="match status" value="1"/>
</dbReference>
<dbReference type="OrthoDB" id="5969715at2759"/>
<dbReference type="InterPro" id="IPR013847">
    <property type="entry name" value="POU"/>
</dbReference>
<feature type="region of interest" description="Disordered" evidence="8">
    <location>
        <begin position="486"/>
        <end position="511"/>
    </location>
</feature>
<dbReference type="PROSITE" id="PS51179">
    <property type="entry name" value="POU_3"/>
    <property type="match status" value="1"/>
</dbReference>
<feature type="compositionally biased region" description="Polar residues" evidence="8">
    <location>
        <begin position="21"/>
        <end position="30"/>
    </location>
</feature>
<dbReference type="PRINTS" id="PR00028">
    <property type="entry name" value="POUDOMAIN"/>
</dbReference>
<feature type="domain" description="Homeobox" evidence="9">
    <location>
        <begin position="426"/>
        <end position="486"/>
    </location>
</feature>
<dbReference type="SMART" id="SM00352">
    <property type="entry name" value="POU"/>
    <property type="match status" value="1"/>
</dbReference>
<sequence length="511" mass="56096">MEGNKQMVEDNNDSLDKPEGKNNSVLPNSTDKNENVLENKLVIESFKEAPSVDDSCLLVDSQQASQATCVVVSTNGNVGTIDTTSIQAAGENRAVKEQQQEHQTSKMTVSDYLQTAITPHDLKTPIQNAVGVQEEKETSQDNRDANQYPEVSKIQLLQQTVQQQLVQQQHISLPYVQTQQGITTYIPVDGSQGIIPGVIPYPGPLVVVGNPGSLQAYKTVLPQGTQLITSSKPGATRIIPATARPTQVVDVSNWHGMSTTDSLTIKTQSFSQATASSQEPSGVVNIFVQSNHGNMQETTPNNPAGGQENMINAALVSSSFAGEEMDLPIGKTTPDELSDFARQFRQRRVALGFTQADVGIALGDISNNNLSQTTICRFEALQLSMKNMLKLKPLLEKWLRKIECKDNDKPVDSSSIGSIPNQNGSYKKRKRRTIIEKTVKSVLENHFDQHPRPSSSDIISLAESLELEKEVVRVWFCNRRQKERRVSSSSVVSNEDTGNNNHLVDTSNEQS</sequence>
<dbReference type="InterPro" id="IPR017970">
    <property type="entry name" value="Homeobox_CS"/>
</dbReference>
<evidence type="ECO:0000256" key="5">
    <source>
        <dbReference type="PROSITE-ProRule" id="PRU00108"/>
    </source>
</evidence>
<protein>
    <recommendedName>
        <fullName evidence="7">POU domain protein</fullName>
    </recommendedName>
</protein>
<feature type="region of interest" description="Disordered" evidence="8">
    <location>
        <begin position="408"/>
        <end position="430"/>
    </location>
</feature>
<dbReference type="InterPro" id="IPR010982">
    <property type="entry name" value="Lambda_DNA-bd_dom_sf"/>
</dbReference>
<gene>
    <name evidence="12" type="primary">LOC116300700</name>
</gene>
<evidence type="ECO:0000256" key="8">
    <source>
        <dbReference type="SAM" id="MobiDB-lite"/>
    </source>
</evidence>
<evidence type="ECO:0000256" key="1">
    <source>
        <dbReference type="ARBA" id="ARBA00004123"/>
    </source>
</evidence>
<keyword evidence="3 5" id="KW-0371">Homeobox</keyword>
<dbReference type="PANTHER" id="PTHR11636:SF89">
    <property type="entry name" value="POU DOMAIN PROTEIN 2, ISOFORM B-RELATED"/>
    <property type="match status" value="1"/>
</dbReference>
<dbReference type="PROSITE" id="PS50071">
    <property type="entry name" value="HOMEOBOX_2"/>
    <property type="match status" value="1"/>
</dbReference>
<feature type="DNA-binding region" description="Homeobox" evidence="5">
    <location>
        <begin position="428"/>
        <end position="487"/>
    </location>
</feature>
<feature type="domain" description="POU-specific" evidence="10">
    <location>
        <begin position="329"/>
        <end position="403"/>
    </location>
</feature>
<reference evidence="12" key="1">
    <citation type="submission" date="2025-08" db="UniProtKB">
        <authorList>
            <consortium name="RefSeq"/>
        </authorList>
    </citation>
    <scope>IDENTIFICATION</scope>
    <source>
        <tissue evidence="12">Tentacle</tissue>
    </source>
</reference>
<dbReference type="Proteomes" id="UP000515163">
    <property type="component" value="Unplaced"/>
</dbReference>
<evidence type="ECO:0000256" key="3">
    <source>
        <dbReference type="ARBA" id="ARBA00023155"/>
    </source>
</evidence>
<dbReference type="GO" id="GO:0000981">
    <property type="term" value="F:DNA-binding transcription factor activity, RNA polymerase II-specific"/>
    <property type="evidence" value="ECO:0007669"/>
    <property type="project" value="InterPro"/>
</dbReference>
<dbReference type="AlphaFoldDB" id="A0A6P8IFF7"/>
<comment type="similarity">
    <text evidence="7">Belongs to the POU transcription factor family.</text>
</comment>
<dbReference type="GeneID" id="116300700"/>
<dbReference type="PANTHER" id="PTHR11636">
    <property type="entry name" value="POU DOMAIN"/>
    <property type="match status" value="1"/>
</dbReference>
<evidence type="ECO:0000256" key="7">
    <source>
        <dbReference type="RuleBase" id="RU361194"/>
    </source>
</evidence>
<dbReference type="KEGG" id="aten:116300700"/>
<proteinExistence type="inferred from homology"/>
<dbReference type="SMART" id="SM00389">
    <property type="entry name" value="HOX"/>
    <property type="match status" value="1"/>
</dbReference>
<organism evidence="11 12">
    <name type="scientific">Actinia tenebrosa</name>
    <name type="common">Australian red waratah sea anemone</name>
    <dbReference type="NCBI Taxonomy" id="6105"/>
    <lineage>
        <taxon>Eukaryota</taxon>
        <taxon>Metazoa</taxon>
        <taxon>Cnidaria</taxon>
        <taxon>Anthozoa</taxon>
        <taxon>Hexacorallia</taxon>
        <taxon>Actiniaria</taxon>
        <taxon>Actiniidae</taxon>
        <taxon>Actinia</taxon>
    </lineage>
</organism>
<dbReference type="CDD" id="cd00086">
    <property type="entry name" value="homeodomain"/>
    <property type="match status" value="1"/>
</dbReference>
<dbReference type="Gene3D" id="1.10.10.60">
    <property type="entry name" value="Homeodomain-like"/>
    <property type="match status" value="1"/>
</dbReference>
<dbReference type="InParanoid" id="A0A6P8IFF7"/>
<dbReference type="RefSeq" id="XP_031565475.1">
    <property type="nucleotide sequence ID" value="XM_031709615.1"/>
</dbReference>
<dbReference type="Gene3D" id="1.10.260.40">
    <property type="entry name" value="lambda repressor-like DNA-binding domains"/>
    <property type="match status" value="1"/>
</dbReference>
<dbReference type="Pfam" id="PF00046">
    <property type="entry name" value="Homeodomain"/>
    <property type="match status" value="1"/>
</dbReference>
<feature type="compositionally biased region" description="Polar residues" evidence="8">
    <location>
        <begin position="412"/>
        <end position="425"/>
    </location>
</feature>
<keyword evidence="11" id="KW-1185">Reference proteome</keyword>
<dbReference type="InterPro" id="IPR009057">
    <property type="entry name" value="Homeodomain-like_sf"/>
</dbReference>
<keyword evidence="7" id="KW-0804">Transcription</keyword>
<evidence type="ECO:0000256" key="2">
    <source>
        <dbReference type="ARBA" id="ARBA00023125"/>
    </source>
</evidence>
<evidence type="ECO:0000313" key="11">
    <source>
        <dbReference type="Proteomes" id="UP000515163"/>
    </source>
</evidence>
<evidence type="ECO:0000256" key="4">
    <source>
        <dbReference type="ARBA" id="ARBA00023242"/>
    </source>
</evidence>
<dbReference type="InterPro" id="IPR050255">
    <property type="entry name" value="POU_domain_TF"/>
</dbReference>
<evidence type="ECO:0000259" key="9">
    <source>
        <dbReference type="PROSITE" id="PS50071"/>
    </source>
</evidence>
<dbReference type="GO" id="GO:0000978">
    <property type="term" value="F:RNA polymerase II cis-regulatory region sequence-specific DNA binding"/>
    <property type="evidence" value="ECO:0007669"/>
    <property type="project" value="TreeGrafter"/>
</dbReference>
<dbReference type="Pfam" id="PF00157">
    <property type="entry name" value="Pou"/>
    <property type="match status" value="1"/>
</dbReference>
<dbReference type="InterPro" id="IPR000327">
    <property type="entry name" value="POU_dom"/>
</dbReference>
<dbReference type="PROSITE" id="PS00027">
    <property type="entry name" value="HOMEOBOX_1"/>
    <property type="match status" value="1"/>
</dbReference>
<evidence type="ECO:0000256" key="6">
    <source>
        <dbReference type="RuleBase" id="RU000682"/>
    </source>
</evidence>